<dbReference type="InterPro" id="IPR036271">
    <property type="entry name" value="Tet_transcr_reg_TetR-rel_C_sf"/>
</dbReference>
<dbReference type="PANTHER" id="PTHR30055">
    <property type="entry name" value="HTH-TYPE TRANSCRIPTIONAL REGULATOR RUTR"/>
    <property type="match status" value="1"/>
</dbReference>
<dbReference type="InterPro" id="IPR009057">
    <property type="entry name" value="Homeodomain-like_sf"/>
</dbReference>
<dbReference type="InterPro" id="IPR001647">
    <property type="entry name" value="HTH_TetR"/>
</dbReference>
<dbReference type="InterPro" id="IPR050109">
    <property type="entry name" value="HTH-type_TetR-like_transc_reg"/>
</dbReference>
<dbReference type="Pfam" id="PF00440">
    <property type="entry name" value="TetR_N"/>
    <property type="match status" value="1"/>
</dbReference>
<keyword evidence="1 2" id="KW-0238">DNA-binding</keyword>
<dbReference type="RefSeq" id="WP_203820335.1">
    <property type="nucleotide sequence ID" value="NZ_BAAABP010000001.1"/>
</dbReference>
<protein>
    <submittedName>
        <fullName evidence="4">TetR family transcriptional regulator</fullName>
    </submittedName>
</protein>
<evidence type="ECO:0000256" key="2">
    <source>
        <dbReference type="PROSITE-ProRule" id="PRU00335"/>
    </source>
</evidence>
<dbReference type="Gene3D" id="1.10.357.10">
    <property type="entry name" value="Tetracycline Repressor, domain 2"/>
    <property type="match status" value="1"/>
</dbReference>
<comment type="caution">
    <text evidence="4">The sequence shown here is derived from an EMBL/GenBank/DDBJ whole genome shotgun (WGS) entry which is preliminary data.</text>
</comment>
<dbReference type="Proteomes" id="UP000598174">
    <property type="component" value="Unassembled WGS sequence"/>
</dbReference>
<dbReference type="SUPFAM" id="SSF48498">
    <property type="entry name" value="Tetracyclin repressor-like, C-terminal domain"/>
    <property type="match status" value="1"/>
</dbReference>
<dbReference type="PROSITE" id="PS50977">
    <property type="entry name" value="HTH_TETR_2"/>
    <property type="match status" value="1"/>
</dbReference>
<evidence type="ECO:0000259" key="3">
    <source>
        <dbReference type="PROSITE" id="PS50977"/>
    </source>
</evidence>
<feature type="domain" description="HTH tetR-type" evidence="3">
    <location>
        <begin position="16"/>
        <end position="76"/>
    </location>
</feature>
<dbReference type="PRINTS" id="PR00455">
    <property type="entry name" value="HTHTETR"/>
</dbReference>
<keyword evidence="5" id="KW-1185">Reference proteome</keyword>
<evidence type="ECO:0000313" key="5">
    <source>
        <dbReference type="Proteomes" id="UP000598174"/>
    </source>
</evidence>
<organism evidence="4 5">
    <name type="scientific">Paractinoplanes ferrugineus</name>
    <dbReference type="NCBI Taxonomy" id="113564"/>
    <lineage>
        <taxon>Bacteria</taxon>
        <taxon>Bacillati</taxon>
        <taxon>Actinomycetota</taxon>
        <taxon>Actinomycetes</taxon>
        <taxon>Micromonosporales</taxon>
        <taxon>Micromonosporaceae</taxon>
        <taxon>Paractinoplanes</taxon>
    </lineage>
</organism>
<gene>
    <name evidence="4" type="ORF">Afe05nite_57430</name>
</gene>
<accession>A0A919J6H7</accession>
<dbReference type="EMBL" id="BOMM01000051">
    <property type="protein sequence ID" value="GIE13903.1"/>
    <property type="molecule type" value="Genomic_DNA"/>
</dbReference>
<dbReference type="GO" id="GO:0003700">
    <property type="term" value="F:DNA-binding transcription factor activity"/>
    <property type="evidence" value="ECO:0007669"/>
    <property type="project" value="TreeGrafter"/>
</dbReference>
<dbReference type="GO" id="GO:0000976">
    <property type="term" value="F:transcription cis-regulatory region binding"/>
    <property type="evidence" value="ECO:0007669"/>
    <property type="project" value="TreeGrafter"/>
</dbReference>
<dbReference type="AlphaFoldDB" id="A0A919J6H7"/>
<sequence>MTSGVPVARAPRRYDPERKSRIVDAALEVIAEHGVAGTTSRRIAAAADVPLGSITYHFTGQDELLSQAFSRHAERMSPLYEAHFDGVTGLPSFADAVTDLIHGDAGAPPSDWVVAYELYLSALRHPALRNVTEAWMRRSRAVLERFVDPVTARGVDALIEGLVMHLTLSTATFDRADTRAMVGRLIGLPAASA</sequence>
<reference evidence="4" key="1">
    <citation type="submission" date="2021-01" db="EMBL/GenBank/DDBJ databases">
        <title>Whole genome shotgun sequence of Actinoplanes ferrugineus NBRC 15555.</title>
        <authorList>
            <person name="Komaki H."/>
            <person name="Tamura T."/>
        </authorList>
    </citation>
    <scope>NUCLEOTIDE SEQUENCE</scope>
    <source>
        <strain evidence="4">NBRC 15555</strain>
    </source>
</reference>
<name>A0A919J6H7_9ACTN</name>
<dbReference type="PANTHER" id="PTHR30055:SF231">
    <property type="entry name" value="TRANSCRIPTIONAL REGULATORY PROTEIN (PROBABLY DEOR-FAMILY)-RELATED"/>
    <property type="match status" value="1"/>
</dbReference>
<evidence type="ECO:0000313" key="4">
    <source>
        <dbReference type="EMBL" id="GIE13903.1"/>
    </source>
</evidence>
<proteinExistence type="predicted"/>
<dbReference type="InterPro" id="IPR041583">
    <property type="entry name" value="TetR_C_31"/>
</dbReference>
<feature type="DNA-binding region" description="H-T-H motif" evidence="2">
    <location>
        <begin position="39"/>
        <end position="58"/>
    </location>
</feature>
<evidence type="ECO:0000256" key="1">
    <source>
        <dbReference type="ARBA" id="ARBA00023125"/>
    </source>
</evidence>
<dbReference type="Pfam" id="PF17940">
    <property type="entry name" value="TetR_C_31"/>
    <property type="match status" value="1"/>
</dbReference>
<dbReference type="SUPFAM" id="SSF46689">
    <property type="entry name" value="Homeodomain-like"/>
    <property type="match status" value="1"/>
</dbReference>